<evidence type="ECO:0000256" key="2">
    <source>
        <dbReference type="SAM" id="Phobius"/>
    </source>
</evidence>
<dbReference type="PANTHER" id="PTHR32063:SF28">
    <property type="entry name" value="BLR2861 PROTEIN"/>
    <property type="match status" value="1"/>
</dbReference>
<dbReference type="Pfam" id="PF00873">
    <property type="entry name" value="ACR_tran"/>
    <property type="match status" value="1"/>
</dbReference>
<dbReference type="Gene3D" id="3.30.2090.10">
    <property type="entry name" value="Multidrug efflux transporter AcrB TolC docking domain, DN and DC subdomains"/>
    <property type="match status" value="2"/>
</dbReference>
<dbReference type="PANTHER" id="PTHR32063">
    <property type="match status" value="1"/>
</dbReference>
<keyword evidence="4" id="KW-1185">Reference proteome</keyword>
<keyword evidence="2" id="KW-0812">Transmembrane</keyword>
<dbReference type="SUPFAM" id="SSF82693">
    <property type="entry name" value="Multidrug efflux transporter AcrB pore domain, PN1, PN2, PC1 and PC2 subdomains"/>
    <property type="match status" value="3"/>
</dbReference>
<feature type="compositionally biased region" description="Pro residues" evidence="1">
    <location>
        <begin position="1029"/>
        <end position="1038"/>
    </location>
</feature>
<evidence type="ECO:0000256" key="1">
    <source>
        <dbReference type="SAM" id="MobiDB-lite"/>
    </source>
</evidence>
<keyword evidence="2" id="KW-1133">Transmembrane helix</keyword>
<feature type="region of interest" description="Disordered" evidence="1">
    <location>
        <begin position="1022"/>
        <end position="1054"/>
    </location>
</feature>
<feature type="transmembrane region" description="Helical" evidence="2">
    <location>
        <begin position="858"/>
        <end position="876"/>
    </location>
</feature>
<feature type="transmembrane region" description="Helical" evidence="2">
    <location>
        <begin position="463"/>
        <end position="487"/>
    </location>
</feature>
<dbReference type="PRINTS" id="PR00702">
    <property type="entry name" value="ACRIFLAVINRP"/>
</dbReference>
<evidence type="ECO:0000313" key="4">
    <source>
        <dbReference type="Proteomes" id="UP001596106"/>
    </source>
</evidence>
<dbReference type="SUPFAM" id="SSF82866">
    <property type="entry name" value="Multidrug efflux transporter AcrB transmembrane domain"/>
    <property type="match status" value="2"/>
</dbReference>
<dbReference type="Gene3D" id="3.30.70.1440">
    <property type="entry name" value="Multidrug efflux transporter AcrB pore domain"/>
    <property type="match status" value="1"/>
</dbReference>
<dbReference type="Gene3D" id="3.30.70.1320">
    <property type="entry name" value="Multidrug efflux transporter AcrB pore domain like"/>
    <property type="match status" value="1"/>
</dbReference>
<feature type="transmembrane region" description="Helical" evidence="2">
    <location>
        <begin position="909"/>
        <end position="933"/>
    </location>
</feature>
<dbReference type="EMBL" id="JBHSMA010000008">
    <property type="protein sequence ID" value="MFC5411884.1"/>
    <property type="molecule type" value="Genomic_DNA"/>
</dbReference>
<organism evidence="3 4">
    <name type="scientific">Larkinella bovis</name>
    <dbReference type="NCBI Taxonomy" id="683041"/>
    <lineage>
        <taxon>Bacteria</taxon>
        <taxon>Pseudomonadati</taxon>
        <taxon>Bacteroidota</taxon>
        <taxon>Cytophagia</taxon>
        <taxon>Cytophagales</taxon>
        <taxon>Spirosomataceae</taxon>
        <taxon>Larkinella</taxon>
    </lineage>
</organism>
<dbReference type="RefSeq" id="WP_379848832.1">
    <property type="nucleotide sequence ID" value="NZ_JBHSMA010000008.1"/>
</dbReference>
<dbReference type="Gene3D" id="3.30.70.1430">
    <property type="entry name" value="Multidrug efflux transporter AcrB pore domain"/>
    <property type="match status" value="2"/>
</dbReference>
<feature type="transmembrane region" description="Helical" evidence="2">
    <location>
        <begin position="527"/>
        <end position="545"/>
    </location>
</feature>
<feature type="transmembrane region" description="Helical" evidence="2">
    <location>
        <begin position="12"/>
        <end position="34"/>
    </location>
</feature>
<name>A0ABW0IEH2_9BACT</name>
<protein>
    <submittedName>
        <fullName evidence="3">Efflux RND transporter permease subunit</fullName>
    </submittedName>
</protein>
<comment type="caution">
    <text evidence="3">The sequence shown here is derived from an EMBL/GenBank/DDBJ whole genome shotgun (WGS) entry which is preliminary data.</text>
</comment>
<dbReference type="SUPFAM" id="SSF82714">
    <property type="entry name" value="Multidrug efflux transporter AcrB TolC docking domain, DN and DC subdomains"/>
    <property type="match status" value="2"/>
</dbReference>
<reference evidence="4" key="1">
    <citation type="journal article" date="2019" name="Int. J. Syst. Evol. Microbiol.">
        <title>The Global Catalogue of Microorganisms (GCM) 10K type strain sequencing project: providing services to taxonomists for standard genome sequencing and annotation.</title>
        <authorList>
            <consortium name="The Broad Institute Genomics Platform"/>
            <consortium name="The Broad Institute Genome Sequencing Center for Infectious Disease"/>
            <person name="Wu L."/>
            <person name="Ma J."/>
        </authorList>
    </citation>
    <scope>NUCLEOTIDE SEQUENCE [LARGE SCALE GENOMIC DNA]</scope>
    <source>
        <strain evidence="4">CCUG 55250</strain>
    </source>
</reference>
<dbReference type="InterPro" id="IPR001036">
    <property type="entry name" value="Acrflvin-R"/>
</dbReference>
<keyword evidence="2" id="KW-0472">Membrane</keyword>
<feature type="transmembrane region" description="Helical" evidence="2">
    <location>
        <begin position="334"/>
        <end position="353"/>
    </location>
</feature>
<feature type="transmembrane region" description="Helical" evidence="2">
    <location>
        <begin position="958"/>
        <end position="980"/>
    </location>
</feature>
<dbReference type="InterPro" id="IPR027463">
    <property type="entry name" value="AcrB_DN_DC_subdom"/>
</dbReference>
<evidence type="ECO:0000313" key="3">
    <source>
        <dbReference type="EMBL" id="MFC5411884.1"/>
    </source>
</evidence>
<feature type="transmembrane region" description="Helical" evidence="2">
    <location>
        <begin position="883"/>
        <end position="903"/>
    </location>
</feature>
<feature type="compositionally biased region" description="Basic and acidic residues" evidence="1">
    <location>
        <begin position="1039"/>
        <end position="1048"/>
    </location>
</feature>
<proteinExistence type="predicted"/>
<dbReference type="Proteomes" id="UP001596106">
    <property type="component" value="Unassembled WGS sequence"/>
</dbReference>
<feature type="transmembrane region" description="Helical" evidence="2">
    <location>
        <begin position="431"/>
        <end position="451"/>
    </location>
</feature>
<gene>
    <name evidence="3" type="ORF">ACFPMF_21350</name>
</gene>
<sequence>MSLPSLSLRRPVLAMVMSIVIVLFGVIGFTFLGVREYPAIDPPIISVRTSYVGANPDIIESQITEPIEKSLNSIEGIRTISSTSALGSSNITVEFELGADLERAANDVRDKVAQAQRQLPQDIDAPPVVSKADANSDPIIFLPVQSSSRNAMELSDYVENVLQERLQTIPGVSQVMVYGLKRSAMRLWIDPHKLSAYRLTAQDIQDALTRQNVELPGGKIYGNNTELTVKAVGRLATEEDFNNLIIRQTANQIIRFKDVGYAILGPENEEAAAKQNNASGVILALIPQPGANYVAVADEFYKRLEDIKRDLPGDIQLLGSDDKTKFIRKSIEEVAETIVLSFILVVIVIYLFFRDWLISIRPLIDIPVSLIATFFIMYIAGFSINVLTLLGIVLATGLVVDDGIVVTENIFKKIEEGMDLKRAAKEGSEEIFFAVISTSATLAIVFLPVIFLEGFTGRLFREFGVVVASSVLISAFVSLTLTPVLSVKLVSKDHGKGSWFYKKTEPFYQWLDRSYRSALTGFMGRRWIAVGIIAVCMGIIVWVGTSLKSELAPLEDRSRIRIPVTAPEGTSYEAMTKIIENVNQFVLDSVPETNYTFSVVAPGNSSAGAVNSGFINVNLVEPNERKRSQQQITDYLGKYLRSSSEARMNATQEQTIQVGRRGGGLPVQFVIQNLNFEKLQESLPKFMDEVQKDPTFQGFDVDLKFNKPELNITIDREKATNLGVTVQDVAQTLQLALSNRRLAYFLMNGKQYQVIGQVARDDRDEPVDLASFYVRNNVGELVQLDNLVKFSEVSSPAQVYHFNRFKAATISAGLAPGKTIGDGVEAMQAIAARTLDDTFQTALSGSSRDYAESSSNTMFAFILALVLIYLILAAQFESFTDPFIIMLTVPLAVAGALLSLFLFDQTMNIFSQIGIIMLVGLVTKNGILIVEFANEKRKEGMNRIEAAIEASALRLRPILMTSLVTACGALPIALGLGAAAKSRIPLGVVIVGGIMFSLVLTLFVIPAMYSFMSRYKPVDNSAYEDHPQPLHPQPLPEPEQPRKRKSEELYEEEV</sequence>
<feature type="transmembrane region" description="Helical" evidence="2">
    <location>
        <begin position="986"/>
        <end position="1009"/>
    </location>
</feature>
<dbReference type="Gene3D" id="1.20.1640.10">
    <property type="entry name" value="Multidrug efflux transporter AcrB transmembrane domain"/>
    <property type="match status" value="2"/>
</dbReference>
<accession>A0ABW0IEH2</accession>